<reference evidence="2 3" key="1">
    <citation type="submission" date="2019-11" db="EMBL/GenBank/DDBJ databases">
        <title>Type strains purchased from KCTC, JCM and DSMZ.</title>
        <authorList>
            <person name="Lu H."/>
        </authorList>
    </citation>
    <scope>NUCLEOTIDE SEQUENCE [LARGE SCALE GENOMIC DNA]</scope>
    <source>
        <strain evidence="2 3">DSM 103461</strain>
    </source>
</reference>
<protein>
    <submittedName>
        <fullName evidence="2">Uncharacterized protein</fullName>
    </submittedName>
</protein>
<dbReference type="EMBL" id="WNKW01000002">
    <property type="protein sequence ID" value="MTW33364.1"/>
    <property type="molecule type" value="Genomic_DNA"/>
</dbReference>
<organism evidence="2 3">
    <name type="scientific">Pseudoduganella danionis</name>
    <dbReference type="NCBI Taxonomy" id="1890295"/>
    <lineage>
        <taxon>Bacteria</taxon>
        <taxon>Pseudomonadati</taxon>
        <taxon>Pseudomonadota</taxon>
        <taxon>Betaproteobacteria</taxon>
        <taxon>Burkholderiales</taxon>
        <taxon>Oxalobacteraceae</taxon>
        <taxon>Telluria group</taxon>
        <taxon>Pseudoduganella</taxon>
    </lineage>
</organism>
<evidence type="ECO:0000256" key="1">
    <source>
        <dbReference type="SAM" id="MobiDB-lite"/>
    </source>
</evidence>
<comment type="caution">
    <text evidence="2">The sequence shown here is derived from an EMBL/GenBank/DDBJ whole genome shotgun (WGS) entry which is preliminary data.</text>
</comment>
<gene>
    <name evidence="2" type="ORF">GM655_11055</name>
</gene>
<keyword evidence="3" id="KW-1185">Reference proteome</keyword>
<dbReference type="Proteomes" id="UP000735592">
    <property type="component" value="Unassembled WGS sequence"/>
</dbReference>
<proteinExistence type="predicted"/>
<evidence type="ECO:0000313" key="2">
    <source>
        <dbReference type="EMBL" id="MTW33364.1"/>
    </source>
</evidence>
<sequence>MLMAYCGIAEAQSASAADSSRPAEREAYARLPVCTLSADGQHLAVQPCRTAPARVPMPRRPVPQRIDPLPDTRLAPSIPLPVLSTTNRDRSMLPAITPAAPAIGSPAPVAAPSVPRALNNCTAGGCNDAAGGRLNNAAPGMVITPQGQVCSRNGVWIQC</sequence>
<feature type="region of interest" description="Disordered" evidence="1">
    <location>
        <begin position="54"/>
        <end position="83"/>
    </location>
</feature>
<name>A0ABW9SP43_9BURK</name>
<accession>A0ABW9SP43</accession>
<evidence type="ECO:0000313" key="3">
    <source>
        <dbReference type="Proteomes" id="UP000735592"/>
    </source>
</evidence>